<protein>
    <submittedName>
        <fullName evidence="2">AAA family ATPase</fullName>
    </submittedName>
</protein>
<proteinExistence type="predicted"/>
<dbReference type="InterPro" id="IPR027065">
    <property type="entry name" value="Lon_Prtase"/>
</dbReference>
<dbReference type="GO" id="GO:0016887">
    <property type="term" value="F:ATP hydrolysis activity"/>
    <property type="evidence" value="ECO:0007669"/>
    <property type="project" value="InterPro"/>
</dbReference>
<reference evidence="2" key="2">
    <citation type="journal article" date="2021" name="Microbiome">
        <title>Successional dynamics and alternative stable states in a saline activated sludge microbial community over 9 years.</title>
        <authorList>
            <person name="Wang Y."/>
            <person name="Ye J."/>
            <person name="Ju F."/>
            <person name="Liu L."/>
            <person name="Boyd J.A."/>
            <person name="Deng Y."/>
            <person name="Parks D.H."/>
            <person name="Jiang X."/>
            <person name="Yin X."/>
            <person name="Woodcroft B.J."/>
            <person name="Tyson G.W."/>
            <person name="Hugenholtz P."/>
            <person name="Polz M.F."/>
            <person name="Zhang T."/>
        </authorList>
    </citation>
    <scope>NUCLEOTIDE SEQUENCE</scope>
    <source>
        <strain evidence="2">HKST-UBA79</strain>
    </source>
</reference>
<evidence type="ECO:0000313" key="2">
    <source>
        <dbReference type="EMBL" id="MCA9308574.1"/>
    </source>
</evidence>
<dbReference type="AlphaFoldDB" id="A0A955EED0"/>
<accession>A0A955EED0</accession>
<dbReference type="GO" id="GO:0006515">
    <property type="term" value="P:protein quality control for misfolded or incompletely synthesized proteins"/>
    <property type="evidence" value="ECO:0007669"/>
    <property type="project" value="TreeGrafter"/>
</dbReference>
<dbReference type="InterPro" id="IPR003593">
    <property type="entry name" value="AAA+_ATPase"/>
</dbReference>
<reference evidence="2" key="1">
    <citation type="submission" date="2020-04" db="EMBL/GenBank/DDBJ databases">
        <authorList>
            <person name="Zhang T."/>
        </authorList>
    </citation>
    <scope>NUCLEOTIDE SEQUENCE</scope>
    <source>
        <strain evidence="2">HKST-UBA79</strain>
    </source>
</reference>
<evidence type="ECO:0000313" key="3">
    <source>
        <dbReference type="Proteomes" id="UP000740557"/>
    </source>
</evidence>
<dbReference type="Gene3D" id="1.10.8.60">
    <property type="match status" value="1"/>
</dbReference>
<feature type="domain" description="AAA+ ATPase" evidence="1">
    <location>
        <begin position="136"/>
        <end position="282"/>
    </location>
</feature>
<name>A0A955EED0_UNCKA</name>
<dbReference type="InterPro" id="IPR054594">
    <property type="entry name" value="Lon_lid"/>
</dbReference>
<dbReference type="GO" id="GO:0005524">
    <property type="term" value="F:ATP binding"/>
    <property type="evidence" value="ECO:0007669"/>
    <property type="project" value="InterPro"/>
</dbReference>
<dbReference type="GO" id="GO:0004176">
    <property type="term" value="F:ATP-dependent peptidase activity"/>
    <property type="evidence" value="ECO:0007669"/>
    <property type="project" value="InterPro"/>
</dbReference>
<comment type="caution">
    <text evidence="2">The sequence shown here is derived from an EMBL/GenBank/DDBJ whole genome shotgun (WGS) entry which is preliminary data.</text>
</comment>
<dbReference type="InterPro" id="IPR027417">
    <property type="entry name" value="P-loop_NTPase"/>
</dbReference>
<dbReference type="PANTHER" id="PTHR43718">
    <property type="entry name" value="LON PROTEASE"/>
    <property type="match status" value="1"/>
</dbReference>
<dbReference type="Pfam" id="PF00004">
    <property type="entry name" value="AAA"/>
    <property type="match status" value="1"/>
</dbReference>
<dbReference type="Proteomes" id="UP000740557">
    <property type="component" value="Unassembled WGS sequence"/>
</dbReference>
<dbReference type="SMART" id="SM00382">
    <property type="entry name" value="AAA"/>
    <property type="match status" value="1"/>
</dbReference>
<organism evidence="2 3">
    <name type="scientific">candidate division WWE3 bacterium</name>
    <dbReference type="NCBI Taxonomy" id="2053526"/>
    <lineage>
        <taxon>Bacteria</taxon>
        <taxon>Katanobacteria</taxon>
    </lineage>
</organism>
<evidence type="ECO:0000259" key="1">
    <source>
        <dbReference type="SMART" id="SM00382"/>
    </source>
</evidence>
<dbReference type="Gene3D" id="3.40.50.300">
    <property type="entry name" value="P-loop containing nucleotide triphosphate hydrolases"/>
    <property type="match status" value="1"/>
</dbReference>
<dbReference type="EMBL" id="JAGQNX010000109">
    <property type="protein sequence ID" value="MCA9308574.1"/>
    <property type="molecule type" value="Genomic_DNA"/>
</dbReference>
<dbReference type="GO" id="GO:0004252">
    <property type="term" value="F:serine-type endopeptidase activity"/>
    <property type="evidence" value="ECO:0007669"/>
    <property type="project" value="InterPro"/>
</dbReference>
<dbReference type="SUPFAM" id="SSF52540">
    <property type="entry name" value="P-loop containing nucleoside triphosphate hydrolases"/>
    <property type="match status" value="1"/>
</dbReference>
<dbReference type="PANTHER" id="PTHR43718:SF2">
    <property type="entry name" value="LON PROTEASE HOMOLOG, MITOCHONDRIAL"/>
    <property type="match status" value="1"/>
</dbReference>
<gene>
    <name evidence="2" type="ORF">KC980_03605</name>
</gene>
<dbReference type="Pfam" id="PF22667">
    <property type="entry name" value="Lon_lid"/>
    <property type="match status" value="1"/>
</dbReference>
<dbReference type="InterPro" id="IPR003959">
    <property type="entry name" value="ATPase_AAA_core"/>
</dbReference>
<sequence length="371" mass="41338">MNPETTQSNPSSTISDAKSSTEEFLFKELKHLSDRVDGTENIPLDLKDRAHDMLNRLNRMAETGGYASSFDTLSRYVEIITSIPWGKYSTDKLDLGLARTALDKNHYGMEGVKERILEYLATMILLTQRGEEAVAKAPVLLFVGLQGVGKTTLAISIAEALDRKFVRIAMGAIGSVLELRGRSKAYPEALPGQIINALIRSQVMNPVILLDEIEKASGQEGLLSDVMATLLEILDPNQNPEFRDHYLDYPVDLSKVLFICSANNTGTISTALMDRMEVIKMPSYTDNEKVVIAQQYLMPKILAKSGLREGELVIDPNLWPQVVRPFGYDTGIRSLGRTLEAIARKVAREIVEGRAQAIYINEQNLKYYLPQ</sequence>